<dbReference type="InterPro" id="IPR045142">
    <property type="entry name" value="BCAS3-like"/>
</dbReference>
<dbReference type="InterPro" id="IPR036322">
    <property type="entry name" value="WD40_repeat_dom_sf"/>
</dbReference>
<dbReference type="RefSeq" id="XP_066066056.1">
    <property type="nucleotide sequence ID" value="XM_066209959.1"/>
</dbReference>
<evidence type="ECO:0000313" key="3">
    <source>
        <dbReference type="Proteomes" id="UP000094043"/>
    </source>
</evidence>
<dbReference type="AlphaFoldDB" id="A0A1E3HSL6"/>
<dbReference type="EMBL" id="CP143784">
    <property type="protein sequence ID" value="WVN85355.1"/>
    <property type="molecule type" value="Genomic_DNA"/>
</dbReference>
<dbReference type="GO" id="GO:0005737">
    <property type="term" value="C:cytoplasm"/>
    <property type="evidence" value="ECO:0007669"/>
    <property type="project" value="TreeGrafter"/>
</dbReference>
<feature type="region of interest" description="Disordered" evidence="1">
    <location>
        <begin position="664"/>
        <end position="684"/>
    </location>
</feature>
<reference evidence="2" key="1">
    <citation type="submission" date="2016-06" db="EMBL/GenBank/DDBJ databases">
        <authorList>
            <person name="Cuomo C."/>
            <person name="Litvintseva A."/>
            <person name="Heitman J."/>
            <person name="Chen Y."/>
            <person name="Sun S."/>
            <person name="Springer D."/>
            <person name="Dromer F."/>
            <person name="Young S."/>
            <person name="Zeng Q."/>
            <person name="Chapman S."/>
            <person name="Gujja S."/>
            <person name="Saif S."/>
            <person name="Birren B."/>
        </authorList>
    </citation>
    <scope>NUCLEOTIDE SEQUENCE</scope>
    <source>
        <strain evidence="2">CBS 7841</strain>
    </source>
</reference>
<feature type="compositionally biased region" description="Basic and acidic residues" evidence="1">
    <location>
        <begin position="373"/>
        <end position="387"/>
    </location>
</feature>
<dbReference type="PANTHER" id="PTHR13268:SF0">
    <property type="entry name" value="BCAS3 MICROTUBULE ASSOCIATED CELL MIGRATION FACTOR"/>
    <property type="match status" value="1"/>
</dbReference>
<dbReference type="GO" id="GO:0042594">
    <property type="term" value="P:response to starvation"/>
    <property type="evidence" value="ECO:0007669"/>
    <property type="project" value="TreeGrafter"/>
</dbReference>
<feature type="region of interest" description="Disordered" evidence="1">
    <location>
        <begin position="349"/>
        <end position="390"/>
    </location>
</feature>
<feature type="compositionally biased region" description="Polar residues" evidence="1">
    <location>
        <begin position="664"/>
        <end position="680"/>
    </location>
</feature>
<sequence>MPISDHVEHEKRLAPGGKADIAARLRRGVVLDVESSTNSSLLSPIVNHFSSFSGLNLKGLLPTSPTKQSGAVLKHLAEGSKAVWQEGDLGDGRGVVPLLLVTSHANALQIFTLAPSTLPQDDNAPETFAAPKEVFVMPNVSYDDDIKKLALPGVDSSLQKQTAREIVTSVSLLQGQKVALTTFTPRRKALGLLALVIVNLKTGKGETKVELGVGTTAQVYSSPRTIAVAVSHPTPSIHLLDPITLTLQSSITDLLANRLTHLPVVALSGRLLAYIVSKPPHSFRSDDMGTFVDSSSITALNATSSTSCPRHGRLSEASQGALLSSAAKVGGGVARNVWAGIKHGARAASAATRSTHERLARSAPDDTTFSSGRDMESNGEIESRSLEEESVFEESLVPGSAEEEVQGDDWVKIVDLFPKKGPIKTDLASSASRPTCEQTYTVIAHFRLPCTKTLPIETSHQHGTHLQRVSFLSFSPSGTHILVAPVDGRSFHILEIHSVGSLQASVQGAVKGQVWHLYELKRGHTAATVTSVAWDKMGRWVGVSTGKGTVHVFSINPNGGPPSAFTHVCNSFRNPSQFYPLSTTLYPVARFRPGRVSSENFSPEKSSHPNFENVFHSGTALAFLCFRSDSSFKRTFMQDIGIHRPDTGVLDLARLSIYKRRQNLGSNAEEQNNDTSSQGPGSALSHMMRIKPFGEQSDLAVDGTIEICWMLPGAAEEALKLSDTSSLSKAMKKKNNSAEMGYIAHVEICTHHSSPRILPRSIYLSRQIDFFSAQPIDDYTPLSMLDVEARTRKLIFRYEVEAKSPLNKLNESFSEKTSVSFNEPLLSALHDIIESTSERQIPGLPNGYNRSGRWPAIPIRSVKAGLNEGVDRVRREYIRAQHLREQRKLTKYNGQSQKDQANLRFENDTVLAPDDGTTNATQPSALPPSASISVSSTSSATAPTRGALPIKMVSTDGEIDGDSSWGESWEEEYQKAVEDDGGPEDLVLGLMDEEEEERRKWNRKVWAAKEGYQI</sequence>
<dbReference type="KEGG" id="cdep:91084716"/>
<keyword evidence="3" id="KW-1185">Reference proteome</keyword>
<name>A0A1E3HSL6_9TREE</name>
<gene>
    <name evidence="2" type="ORF">L203_100500</name>
</gene>
<dbReference type="InterPro" id="IPR015943">
    <property type="entry name" value="WD40/YVTN_repeat-like_dom_sf"/>
</dbReference>
<dbReference type="OrthoDB" id="25778at2759"/>
<evidence type="ECO:0000313" key="2">
    <source>
        <dbReference type="EMBL" id="WVN85355.1"/>
    </source>
</evidence>
<feature type="compositionally biased region" description="Low complexity" evidence="1">
    <location>
        <begin position="923"/>
        <end position="944"/>
    </location>
</feature>
<reference evidence="2" key="2">
    <citation type="journal article" date="2022" name="Elife">
        <title>Obligate sexual reproduction of a homothallic fungus closely related to the Cryptococcus pathogenic species complex.</title>
        <authorList>
            <person name="Passer A.R."/>
            <person name="Clancey S.A."/>
            <person name="Shea T."/>
            <person name="David-Palma M."/>
            <person name="Averette A.F."/>
            <person name="Boekhout T."/>
            <person name="Porcel B.M."/>
            <person name="Nowrousian M."/>
            <person name="Cuomo C.A."/>
            <person name="Sun S."/>
            <person name="Heitman J."/>
            <person name="Coelho M.A."/>
        </authorList>
    </citation>
    <scope>NUCLEOTIDE SEQUENCE</scope>
    <source>
        <strain evidence="2">CBS 7841</strain>
    </source>
</reference>
<proteinExistence type="predicted"/>
<dbReference type="Gene3D" id="2.130.10.10">
    <property type="entry name" value="YVTN repeat-like/Quinoprotein amine dehydrogenase"/>
    <property type="match status" value="1"/>
</dbReference>
<feature type="compositionally biased region" description="Basic and acidic residues" evidence="1">
    <location>
        <begin position="354"/>
        <end position="364"/>
    </location>
</feature>
<protein>
    <submittedName>
        <fullName evidence="2">Uncharacterized protein</fullName>
    </submittedName>
</protein>
<dbReference type="PANTHER" id="PTHR13268">
    <property type="entry name" value="BREAST CARCINOMA AMPLIFIED SEQUENCE 3"/>
    <property type="match status" value="1"/>
</dbReference>
<organism evidence="2 3">
    <name type="scientific">Cryptococcus depauperatus CBS 7841</name>
    <dbReference type="NCBI Taxonomy" id="1295531"/>
    <lineage>
        <taxon>Eukaryota</taxon>
        <taxon>Fungi</taxon>
        <taxon>Dikarya</taxon>
        <taxon>Basidiomycota</taxon>
        <taxon>Agaricomycotina</taxon>
        <taxon>Tremellomycetes</taxon>
        <taxon>Tremellales</taxon>
        <taxon>Cryptococcaceae</taxon>
        <taxon>Cryptococcus</taxon>
    </lineage>
</organism>
<accession>A0A1E3HSL6</accession>
<reference evidence="2" key="3">
    <citation type="submission" date="2024-01" db="EMBL/GenBank/DDBJ databases">
        <authorList>
            <person name="Coelho M.A."/>
            <person name="David-Palma M."/>
            <person name="Shea T."/>
            <person name="Sun S."/>
            <person name="Cuomo C.A."/>
            <person name="Heitman J."/>
        </authorList>
    </citation>
    <scope>NUCLEOTIDE SEQUENCE</scope>
    <source>
        <strain evidence="2">CBS 7841</strain>
    </source>
</reference>
<feature type="region of interest" description="Disordered" evidence="1">
    <location>
        <begin position="910"/>
        <end position="986"/>
    </location>
</feature>
<evidence type="ECO:0000256" key="1">
    <source>
        <dbReference type="SAM" id="MobiDB-lite"/>
    </source>
</evidence>
<dbReference type="GO" id="GO:0006914">
    <property type="term" value="P:autophagy"/>
    <property type="evidence" value="ECO:0007669"/>
    <property type="project" value="InterPro"/>
</dbReference>
<dbReference type="Pfam" id="PF21034">
    <property type="entry name" value="BCAS3_WD40"/>
    <property type="match status" value="1"/>
</dbReference>
<dbReference type="InterPro" id="IPR048382">
    <property type="entry name" value="BCAS3_WD40"/>
</dbReference>
<dbReference type="SUPFAM" id="SSF69322">
    <property type="entry name" value="Tricorn protease domain 2"/>
    <property type="match status" value="1"/>
</dbReference>
<dbReference type="GeneID" id="91084716"/>
<dbReference type="VEuPathDB" id="FungiDB:L203_06113"/>
<dbReference type="SUPFAM" id="SSF50978">
    <property type="entry name" value="WD40 repeat-like"/>
    <property type="match status" value="1"/>
</dbReference>
<dbReference type="Proteomes" id="UP000094043">
    <property type="component" value="Chromosome 1"/>
</dbReference>